<dbReference type="GO" id="GO:0008690">
    <property type="term" value="F:3-deoxy-manno-octulosonate cytidylyltransferase activity"/>
    <property type="evidence" value="ECO:0007669"/>
    <property type="project" value="UniProtKB-EC"/>
</dbReference>
<dbReference type="Pfam" id="PF02348">
    <property type="entry name" value="CTP_transf_3"/>
    <property type="match status" value="1"/>
</dbReference>
<keyword evidence="1 3" id="KW-0808">Transferase</keyword>
<evidence type="ECO:0000313" key="3">
    <source>
        <dbReference type="EMBL" id="VAV95717.1"/>
    </source>
</evidence>
<evidence type="ECO:0000256" key="1">
    <source>
        <dbReference type="ARBA" id="ARBA00022679"/>
    </source>
</evidence>
<dbReference type="CDD" id="cd02517">
    <property type="entry name" value="CMP-KDO-Synthetase"/>
    <property type="match status" value="1"/>
</dbReference>
<dbReference type="PANTHER" id="PTHR42866:SF2">
    <property type="entry name" value="3-DEOXY-MANNO-OCTULOSONATE CYTIDYLYLTRANSFERASE, MITOCHONDRIAL"/>
    <property type="match status" value="1"/>
</dbReference>
<accession>A0A3B0RU53</accession>
<dbReference type="AlphaFoldDB" id="A0A3B0RU53"/>
<feature type="non-terminal residue" evidence="3">
    <location>
        <position position="241"/>
    </location>
</feature>
<reference evidence="3" key="1">
    <citation type="submission" date="2018-06" db="EMBL/GenBank/DDBJ databases">
        <authorList>
            <person name="Zhirakovskaya E."/>
        </authorList>
    </citation>
    <scope>NUCLEOTIDE SEQUENCE</scope>
</reference>
<dbReference type="EMBL" id="UOEE01000209">
    <property type="protein sequence ID" value="VAV95717.1"/>
    <property type="molecule type" value="Genomic_DNA"/>
</dbReference>
<proteinExistence type="predicted"/>
<dbReference type="Gene3D" id="3.90.550.10">
    <property type="entry name" value="Spore Coat Polysaccharide Biosynthesis Protein SpsA, Chain A"/>
    <property type="match status" value="1"/>
</dbReference>
<dbReference type="NCBIfam" id="NF003948">
    <property type="entry name" value="PRK05450.1-1"/>
    <property type="match status" value="1"/>
</dbReference>
<dbReference type="PANTHER" id="PTHR42866">
    <property type="entry name" value="3-DEOXY-MANNO-OCTULOSONATE CYTIDYLYLTRANSFERASE"/>
    <property type="match status" value="1"/>
</dbReference>
<name>A0A3B0RU53_9ZZZZ</name>
<dbReference type="InterPro" id="IPR003329">
    <property type="entry name" value="Cytidylyl_trans"/>
</dbReference>
<dbReference type="EC" id="2.7.7.38" evidence="3"/>
<dbReference type="GO" id="GO:0005829">
    <property type="term" value="C:cytosol"/>
    <property type="evidence" value="ECO:0007669"/>
    <property type="project" value="TreeGrafter"/>
</dbReference>
<dbReference type="NCBIfam" id="NF003952">
    <property type="entry name" value="PRK05450.1-5"/>
    <property type="match status" value="1"/>
</dbReference>
<organism evidence="3">
    <name type="scientific">hydrothermal vent metagenome</name>
    <dbReference type="NCBI Taxonomy" id="652676"/>
    <lineage>
        <taxon>unclassified sequences</taxon>
        <taxon>metagenomes</taxon>
        <taxon>ecological metagenomes</taxon>
    </lineage>
</organism>
<sequence length="241" mass="25667">MKTCIVIPARMASTRLPGKPLADICGVPMVLRVAMAARNAGLGEPLIAAGDAEIHSCASQAGYRSVLTPASLPSGTDRVQAALKLANMADDIDCVVNLQGDMPNINPDCIRQAVAVLQQITSADIATLVALSEPQTTSQNPDVVKAVLTPVTSVSPKPETQLFRALYFSRAAVPTGQGPHYQHIGIYAYRREALRKFTNLPPAPLEQREKLEQLRALENGMQIVAALVDQVPLAVDSPADL</sequence>
<gene>
    <name evidence="3" type="ORF">MNBD_ALPHA06-1497</name>
</gene>
<dbReference type="NCBIfam" id="TIGR00466">
    <property type="entry name" value="kdsB"/>
    <property type="match status" value="1"/>
</dbReference>
<dbReference type="InterPro" id="IPR029044">
    <property type="entry name" value="Nucleotide-diphossugar_trans"/>
</dbReference>
<protein>
    <submittedName>
        <fullName evidence="3">3-deoxy-manno-octulosonate cytidylyltransferase</fullName>
        <ecNumber evidence="3">2.7.7.38</ecNumber>
    </submittedName>
</protein>
<evidence type="ECO:0000256" key="2">
    <source>
        <dbReference type="ARBA" id="ARBA00022695"/>
    </source>
</evidence>
<dbReference type="InterPro" id="IPR004528">
    <property type="entry name" value="KdsB"/>
</dbReference>
<dbReference type="SUPFAM" id="SSF53448">
    <property type="entry name" value="Nucleotide-diphospho-sugar transferases"/>
    <property type="match status" value="1"/>
</dbReference>
<keyword evidence="2 3" id="KW-0548">Nucleotidyltransferase</keyword>